<protein>
    <submittedName>
        <fullName evidence="1">Acylneuraminate cytidylyltransferase</fullName>
    </submittedName>
</protein>
<organism evidence="1 2">
    <name type="scientific">Clostridium sporogenes</name>
    <dbReference type="NCBI Taxonomy" id="1509"/>
    <lineage>
        <taxon>Bacteria</taxon>
        <taxon>Bacillati</taxon>
        <taxon>Bacillota</taxon>
        <taxon>Clostridia</taxon>
        <taxon>Eubacteriales</taxon>
        <taxon>Clostridiaceae</taxon>
        <taxon>Clostridium</taxon>
    </lineage>
</organism>
<keyword evidence="2" id="KW-1185">Reference proteome</keyword>
<dbReference type="Gene3D" id="3.90.550.10">
    <property type="entry name" value="Spore Coat Polysaccharide Biosynthesis Protein SpsA, Chain A"/>
    <property type="match status" value="1"/>
</dbReference>
<dbReference type="InterPro" id="IPR003329">
    <property type="entry name" value="Cytidylyl_trans"/>
</dbReference>
<keyword evidence="1" id="KW-0808">Transferase</keyword>
<dbReference type="SUPFAM" id="SSF53448">
    <property type="entry name" value="Nucleotide-diphospho-sugar transferases"/>
    <property type="match status" value="1"/>
</dbReference>
<dbReference type="EMBL" id="PDLH01000007">
    <property type="protein sequence ID" value="PHG99452.1"/>
    <property type="molecule type" value="Genomic_DNA"/>
</dbReference>
<name>A0ABX4K6P1_CLOSG</name>
<dbReference type="PANTHER" id="PTHR42866:SF1">
    <property type="entry name" value="SPORE COAT POLYSACCHARIDE BIOSYNTHESIS PROTEIN SPSF"/>
    <property type="match status" value="1"/>
</dbReference>
<evidence type="ECO:0000313" key="2">
    <source>
        <dbReference type="Proteomes" id="UP000223854"/>
    </source>
</evidence>
<evidence type="ECO:0000313" key="1">
    <source>
        <dbReference type="EMBL" id="PHG99452.1"/>
    </source>
</evidence>
<comment type="caution">
    <text evidence="1">The sequence shown here is derived from an EMBL/GenBank/DDBJ whole genome shotgun (WGS) entry which is preliminary data.</text>
</comment>
<dbReference type="InterPro" id="IPR029044">
    <property type="entry name" value="Nucleotide-diphossugar_trans"/>
</dbReference>
<accession>A0ABX4K6P1</accession>
<dbReference type="Proteomes" id="UP000223854">
    <property type="component" value="Unassembled WGS sequence"/>
</dbReference>
<dbReference type="PANTHER" id="PTHR42866">
    <property type="entry name" value="3-DEOXY-MANNO-OCTULOSONATE CYTIDYLYLTRANSFERASE"/>
    <property type="match status" value="1"/>
</dbReference>
<dbReference type="CDD" id="cd02518">
    <property type="entry name" value="GT2_SpsF"/>
    <property type="match status" value="1"/>
</dbReference>
<reference evidence="1 2" key="1">
    <citation type="submission" date="2017-09" db="EMBL/GenBank/DDBJ databases">
        <title>FDA dAtabase for Regulatory Grade micrObial Sequences (FDA-ARGOS): Supporting development and validation of Infectious Disease Dx tests.</title>
        <authorList>
            <person name="Kerrigan L."/>
            <person name="Long C."/>
            <person name="Tallon L.J."/>
            <person name="Sadzewicz L."/>
            <person name="Ott S."/>
            <person name="Zhao X."/>
            <person name="Nagaraj S."/>
            <person name="Vavikolanu K."/>
            <person name="Aluvathingal J."/>
            <person name="Nadendla S."/>
            <person name="Sichtig H."/>
        </authorList>
    </citation>
    <scope>NUCLEOTIDE SEQUENCE [LARGE SCALE GENOMIC DNA]</scope>
    <source>
        <strain evidence="1 2">FDAARGOS_423</strain>
    </source>
</reference>
<keyword evidence="1" id="KW-0548">Nucleotidyltransferase</keyword>
<sequence length="244" mass="28692">MKVVCIVQARVGSTRLPGKVLKKICGKTILEHDIDRLRRVKNIDEIIIATTTLKKDNDIVKECKILGVKYFRGSEDDVLSRYYYAAKENNADVVVRITSDCPLIDPEISENIIKYYIDNKNKYDYVSNTIDRTYPRGLDTEVFSFKALEKAFKEAVSSRDKEHVTPYIWRNSKFFKLSQYKNSKNYSDLRWTLDTIEDFELIDTIYKLLYPNMNSKFQFDNILDLYDKYPELKSINVNVKQKEN</sequence>
<dbReference type="RefSeq" id="WP_098926977.1">
    <property type="nucleotide sequence ID" value="NZ_CBCRVC010000009.1"/>
</dbReference>
<proteinExistence type="predicted"/>
<dbReference type="Pfam" id="PF02348">
    <property type="entry name" value="CTP_transf_3"/>
    <property type="match status" value="1"/>
</dbReference>
<gene>
    <name evidence="1" type="ORF">CRX47_06160</name>
</gene>
<dbReference type="GO" id="GO:0016779">
    <property type="term" value="F:nucleotidyltransferase activity"/>
    <property type="evidence" value="ECO:0007669"/>
    <property type="project" value="UniProtKB-KW"/>
</dbReference>